<evidence type="ECO:0000256" key="1">
    <source>
        <dbReference type="ARBA" id="ARBA00001974"/>
    </source>
</evidence>
<keyword evidence="6" id="KW-1015">Disulfide bond</keyword>
<evidence type="ECO:0000256" key="7">
    <source>
        <dbReference type="ARBA" id="ARBA00023284"/>
    </source>
</evidence>
<dbReference type="InterPro" id="IPR036188">
    <property type="entry name" value="FAD/NAD-bd_sf"/>
</dbReference>
<evidence type="ECO:0000313" key="9">
    <source>
        <dbReference type="Proteomes" id="UP000023152"/>
    </source>
</evidence>
<name>X6MG03_RETFI</name>
<organism evidence="8 9">
    <name type="scientific">Reticulomyxa filosa</name>
    <dbReference type="NCBI Taxonomy" id="46433"/>
    <lineage>
        <taxon>Eukaryota</taxon>
        <taxon>Sar</taxon>
        <taxon>Rhizaria</taxon>
        <taxon>Retaria</taxon>
        <taxon>Foraminifera</taxon>
        <taxon>Monothalamids</taxon>
        <taxon>Reticulomyxidae</taxon>
        <taxon>Reticulomyxa</taxon>
    </lineage>
</organism>
<evidence type="ECO:0000256" key="6">
    <source>
        <dbReference type="ARBA" id="ARBA00023157"/>
    </source>
</evidence>
<evidence type="ECO:0000256" key="5">
    <source>
        <dbReference type="ARBA" id="ARBA00023002"/>
    </source>
</evidence>
<dbReference type="AlphaFoldDB" id="X6MG03"/>
<dbReference type="Gene3D" id="3.50.50.60">
    <property type="entry name" value="FAD/NAD(P)-binding domain"/>
    <property type="match status" value="1"/>
</dbReference>
<keyword evidence="7" id="KW-0676">Redox-active center</keyword>
<keyword evidence="4" id="KW-0274">FAD</keyword>
<sequence>MSKEELKAQNGVEEENQLETFTKLLREQLEIKDRKWYLTTYKICFAYELRCSKDARASSGTWEFDACSERLSPRDKRSQLQRIDLQAKIKDLSLEVRNAKLTENDKFGIWPIDKYNQELLDNVHPVKWIFLRTKGKYNIEAKAAIIEENFFGGDCLNSGCVPSKALLNASRSRCTALNYGRIWVKNRSKNYCRLPEGDRKNAKSYK</sequence>
<comment type="similarity">
    <text evidence="2">Belongs to the class-I pyridine nucleotide-disulfide oxidoreductase family.</text>
</comment>
<keyword evidence="9" id="KW-1185">Reference proteome</keyword>
<dbReference type="InterPro" id="IPR012999">
    <property type="entry name" value="Pyr_OxRdtase_I_AS"/>
</dbReference>
<comment type="caution">
    <text evidence="8">The sequence shown here is derived from an EMBL/GenBank/DDBJ whole genome shotgun (WGS) entry which is preliminary data.</text>
</comment>
<keyword evidence="5" id="KW-0560">Oxidoreductase</keyword>
<dbReference type="GO" id="GO:0016668">
    <property type="term" value="F:oxidoreductase activity, acting on a sulfur group of donors, NAD(P) as acceptor"/>
    <property type="evidence" value="ECO:0007669"/>
    <property type="project" value="InterPro"/>
</dbReference>
<evidence type="ECO:0000256" key="3">
    <source>
        <dbReference type="ARBA" id="ARBA00022630"/>
    </source>
</evidence>
<evidence type="ECO:0000256" key="4">
    <source>
        <dbReference type="ARBA" id="ARBA00022827"/>
    </source>
</evidence>
<evidence type="ECO:0000313" key="8">
    <source>
        <dbReference type="EMBL" id="ETO12347.1"/>
    </source>
</evidence>
<keyword evidence="3" id="KW-0285">Flavoprotein</keyword>
<reference evidence="8 9" key="1">
    <citation type="journal article" date="2013" name="Curr. Biol.">
        <title>The Genome of the Foraminiferan Reticulomyxa filosa.</title>
        <authorList>
            <person name="Glockner G."/>
            <person name="Hulsmann N."/>
            <person name="Schleicher M."/>
            <person name="Noegel A.A."/>
            <person name="Eichinger L."/>
            <person name="Gallinger C."/>
            <person name="Pawlowski J."/>
            <person name="Sierra R."/>
            <person name="Euteneuer U."/>
            <person name="Pillet L."/>
            <person name="Moustafa A."/>
            <person name="Platzer M."/>
            <person name="Groth M."/>
            <person name="Szafranski K."/>
            <person name="Schliwa M."/>
        </authorList>
    </citation>
    <scope>NUCLEOTIDE SEQUENCE [LARGE SCALE GENOMIC DNA]</scope>
</reference>
<evidence type="ECO:0000256" key="2">
    <source>
        <dbReference type="ARBA" id="ARBA00007532"/>
    </source>
</evidence>
<dbReference type="EMBL" id="ASPP01021501">
    <property type="protein sequence ID" value="ETO12347.1"/>
    <property type="molecule type" value="Genomic_DNA"/>
</dbReference>
<dbReference type="PROSITE" id="PS00076">
    <property type="entry name" value="PYRIDINE_REDOX_1"/>
    <property type="match status" value="1"/>
</dbReference>
<proteinExistence type="inferred from homology"/>
<protein>
    <submittedName>
        <fullName evidence="8">Pyridine nucleotide-disulfide oxidoreductase dimerization region</fullName>
    </submittedName>
</protein>
<comment type="cofactor">
    <cofactor evidence="1">
        <name>FAD</name>
        <dbReference type="ChEBI" id="CHEBI:57692"/>
    </cofactor>
</comment>
<dbReference type="Proteomes" id="UP000023152">
    <property type="component" value="Unassembled WGS sequence"/>
</dbReference>
<accession>X6MG03</accession>
<gene>
    <name evidence="8" type="ORF">RFI_25030</name>
</gene>